<dbReference type="GO" id="GO:0004650">
    <property type="term" value="F:polygalacturonase activity"/>
    <property type="evidence" value="ECO:0007669"/>
    <property type="project" value="InterPro"/>
</dbReference>
<evidence type="ECO:0000256" key="6">
    <source>
        <dbReference type="ARBA" id="ARBA00023316"/>
    </source>
</evidence>
<sequence>MFLFVFTTLACMLSSALASSTPVSTAKRAICTVNSVASSINLLGCTSVIITAFNVPAGNTINITAAPDASIVLAGSVTFAQTTTPGPLFTFNTSNALFNGNGFTFEGNGPRTSGGIFKPHPLVEFQGSGTFTNFNIKDSPAQAISIGMSAINKTLACGSDASNLSYKCYIVVHCHPCRQTRTVIYSDQTGCQSERIPMALVSQPVGISGVTVLNQGDCVAITSGNNILFLRNQCIGGHGMSIGPIATGNNVSGVTFNGNFVSTSMYGARINVNSNATNASVCNITYTGNSISANQKYGLLITQSYPVDFGTPGTNSIISNITFNGTPTQQVISTGQNPVVGVNCGNCAGNWSWTSLNATGGIDLVLSGGVRLIFNGLS</sequence>
<dbReference type="EMBL" id="JADNRY010000433">
    <property type="protein sequence ID" value="KAF9056781.1"/>
    <property type="molecule type" value="Genomic_DNA"/>
</dbReference>
<keyword evidence="6" id="KW-0961">Cell wall biogenesis/degradation</keyword>
<comment type="caution">
    <text evidence="9">The sequence shown here is derived from an EMBL/GenBank/DDBJ whole genome shotgun (WGS) entry which is preliminary data.</text>
</comment>
<feature type="chain" id="PRO_5040252959" evidence="8">
    <location>
        <begin position="19"/>
        <end position="378"/>
    </location>
</feature>
<dbReference type="Pfam" id="PF00295">
    <property type="entry name" value="Glyco_hydro_28"/>
    <property type="match status" value="1"/>
</dbReference>
<proteinExistence type="inferred from homology"/>
<evidence type="ECO:0000256" key="8">
    <source>
        <dbReference type="SAM" id="SignalP"/>
    </source>
</evidence>
<protein>
    <submittedName>
        <fullName evidence="9">Pectin lyase fold/virulence factor</fullName>
    </submittedName>
</protein>
<dbReference type="InterPro" id="IPR012334">
    <property type="entry name" value="Pectin_lyas_fold"/>
</dbReference>
<dbReference type="InterPro" id="IPR000743">
    <property type="entry name" value="Glyco_hydro_28"/>
</dbReference>
<dbReference type="OrthoDB" id="1546079at2759"/>
<organism evidence="9 10">
    <name type="scientific">Rhodocollybia butyracea</name>
    <dbReference type="NCBI Taxonomy" id="206335"/>
    <lineage>
        <taxon>Eukaryota</taxon>
        <taxon>Fungi</taxon>
        <taxon>Dikarya</taxon>
        <taxon>Basidiomycota</taxon>
        <taxon>Agaricomycotina</taxon>
        <taxon>Agaricomycetes</taxon>
        <taxon>Agaricomycetidae</taxon>
        <taxon>Agaricales</taxon>
        <taxon>Marasmiineae</taxon>
        <taxon>Omphalotaceae</taxon>
        <taxon>Rhodocollybia</taxon>
    </lineage>
</organism>
<name>A0A9P5P7Q7_9AGAR</name>
<dbReference type="InterPro" id="IPR011050">
    <property type="entry name" value="Pectin_lyase_fold/virulence"/>
</dbReference>
<keyword evidence="2 8" id="KW-0732">Signal</keyword>
<keyword evidence="10" id="KW-1185">Reference proteome</keyword>
<dbReference type="InterPro" id="IPR050434">
    <property type="entry name" value="Glycosyl_hydrlase_28"/>
</dbReference>
<dbReference type="GO" id="GO:0016829">
    <property type="term" value="F:lyase activity"/>
    <property type="evidence" value="ECO:0007669"/>
    <property type="project" value="UniProtKB-KW"/>
</dbReference>
<comment type="similarity">
    <text evidence="1 7">Belongs to the glycosyl hydrolase 28 family.</text>
</comment>
<evidence type="ECO:0000256" key="3">
    <source>
        <dbReference type="ARBA" id="ARBA00022737"/>
    </source>
</evidence>
<dbReference type="PANTHER" id="PTHR31884:SF1">
    <property type="entry name" value="POLYGALACTURONASE"/>
    <property type="match status" value="1"/>
</dbReference>
<dbReference type="PANTHER" id="PTHR31884">
    <property type="entry name" value="POLYGALACTURONASE"/>
    <property type="match status" value="1"/>
</dbReference>
<feature type="signal peptide" evidence="8">
    <location>
        <begin position="1"/>
        <end position="18"/>
    </location>
</feature>
<dbReference type="Proteomes" id="UP000772434">
    <property type="component" value="Unassembled WGS sequence"/>
</dbReference>
<reference evidence="9" key="1">
    <citation type="submission" date="2020-11" db="EMBL/GenBank/DDBJ databases">
        <authorList>
            <consortium name="DOE Joint Genome Institute"/>
            <person name="Ahrendt S."/>
            <person name="Riley R."/>
            <person name="Andreopoulos W."/>
            <person name="Labutti K."/>
            <person name="Pangilinan J."/>
            <person name="Ruiz-Duenas F.J."/>
            <person name="Barrasa J.M."/>
            <person name="Sanchez-Garcia M."/>
            <person name="Camarero S."/>
            <person name="Miyauchi S."/>
            <person name="Serrano A."/>
            <person name="Linde D."/>
            <person name="Babiker R."/>
            <person name="Drula E."/>
            <person name="Ayuso-Fernandez I."/>
            <person name="Pacheco R."/>
            <person name="Padilla G."/>
            <person name="Ferreira P."/>
            <person name="Barriuso J."/>
            <person name="Kellner H."/>
            <person name="Castanera R."/>
            <person name="Alfaro M."/>
            <person name="Ramirez L."/>
            <person name="Pisabarro A.G."/>
            <person name="Kuo A."/>
            <person name="Tritt A."/>
            <person name="Lipzen A."/>
            <person name="He G."/>
            <person name="Yan M."/>
            <person name="Ng V."/>
            <person name="Cullen D."/>
            <person name="Martin F."/>
            <person name="Rosso M.-N."/>
            <person name="Henrissat B."/>
            <person name="Hibbett D."/>
            <person name="Martinez A.T."/>
            <person name="Grigoriev I.V."/>
        </authorList>
    </citation>
    <scope>NUCLEOTIDE SEQUENCE</scope>
    <source>
        <strain evidence="9">AH 40177</strain>
    </source>
</reference>
<keyword evidence="4 7" id="KW-0378">Hydrolase</keyword>
<evidence type="ECO:0000256" key="2">
    <source>
        <dbReference type="ARBA" id="ARBA00022729"/>
    </source>
</evidence>
<evidence type="ECO:0000256" key="7">
    <source>
        <dbReference type="RuleBase" id="RU361169"/>
    </source>
</evidence>
<accession>A0A9P5P7Q7</accession>
<keyword evidence="5 7" id="KW-0326">Glycosidase</keyword>
<dbReference type="Gene3D" id="2.160.20.10">
    <property type="entry name" value="Single-stranded right-handed beta-helix, Pectin lyase-like"/>
    <property type="match status" value="1"/>
</dbReference>
<dbReference type="GO" id="GO:0045490">
    <property type="term" value="P:pectin catabolic process"/>
    <property type="evidence" value="ECO:0007669"/>
    <property type="project" value="TreeGrafter"/>
</dbReference>
<dbReference type="GO" id="GO:0005576">
    <property type="term" value="C:extracellular region"/>
    <property type="evidence" value="ECO:0007669"/>
    <property type="project" value="TreeGrafter"/>
</dbReference>
<dbReference type="SUPFAM" id="SSF51126">
    <property type="entry name" value="Pectin lyase-like"/>
    <property type="match status" value="1"/>
</dbReference>
<evidence type="ECO:0000313" key="10">
    <source>
        <dbReference type="Proteomes" id="UP000772434"/>
    </source>
</evidence>
<evidence type="ECO:0000256" key="1">
    <source>
        <dbReference type="ARBA" id="ARBA00008834"/>
    </source>
</evidence>
<evidence type="ECO:0000256" key="5">
    <source>
        <dbReference type="ARBA" id="ARBA00023295"/>
    </source>
</evidence>
<gene>
    <name evidence="9" type="ORF">BDP27DRAFT_1454443</name>
</gene>
<evidence type="ECO:0000256" key="4">
    <source>
        <dbReference type="ARBA" id="ARBA00022801"/>
    </source>
</evidence>
<evidence type="ECO:0000313" key="9">
    <source>
        <dbReference type="EMBL" id="KAF9056781.1"/>
    </source>
</evidence>
<keyword evidence="3" id="KW-0677">Repeat</keyword>
<dbReference type="AlphaFoldDB" id="A0A9P5P7Q7"/>
<keyword evidence="9" id="KW-0456">Lyase</keyword>
<dbReference type="GO" id="GO:0071555">
    <property type="term" value="P:cell wall organization"/>
    <property type="evidence" value="ECO:0007669"/>
    <property type="project" value="UniProtKB-KW"/>
</dbReference>